<evidence type="ECO:0000313" key="2">
    <source>
        <dbReference type="Proteomes" id="UP001432075"/>
    </source>
</evidence>
<reference evidence="1" key="1">
    <citation type="submission" date="2022-10" db="EMBL/GenBank/DDBJ databases">
        <title>The complete genomes of actinobacterial strains from the NBC collection.</title>
        <authorList>
            <person name="Joergensen T.S."/>
            <person name="Alvarez Arevalo M."/>
            <person name="Sterndorff E.B."/>
            <person name="Faurdal D."/>
            <person name="Vuksanovic O."/>
            <person name="Mourched A.-S."/>
            <person name="Charusanti P."/>
            <person name="Shaw S."/>
            <person name="Blin K."/>
            <person name="Weber T."/>
        </authorList>
    </citation>
    <scope>NUCLEOTIDE SEQUENCE</scope>
    <source>
        <strain evidence="1">NBC_00283</strain>
    </source>
</reference>
<proteinExistence type="predicted"/>
<protein>
    <submittedName>
        <fullName evidence="1">Uncharacterized protein</fullName>
    </submittedName>
</protein>
<keyword evidence="2" id="KW-1185">Reference proteome</keyword>
<dbReference type="Proteomes" id="UP001432075">
    <property type="component" value="Chromosome"/>
</dbReference>
<dbReference type="RefSeq" id="WP_214350300.1">
    <property type="nucleotide sequence ID" value="NZ_CP108057.1"/>
</dbReference>
<organism evidence="1 2">
    <name type="scientific">Streptomyces goshikiensis</name>
    <dbReference type="NCBI Taxonomy" id="1942"/>
    <lineage>
        <taxon>Bacteria</taxon>
        <taxon>Bacillati</taxon>
        <taxon>Actinomycetota</taxon>
        <taxon>Actinomycetes</taxon>
        <taxon>Kitasatosporales</taxon>
        <taxon>Streptomycetaceae</taxon>
        <taxon>Streptomyces</taxon>
    </lineage>
</organism>
<accession>A0ABZ1RUY2</accession>
<sequence length="194" mass="20612">MKLKPEGTFGIIDDGDVPIETVDWSRGMIAPMANGALVLTGINTGNVQVRVASDRTQQSSPDNEVWEENVSAHVWAPKGNLRIESLVHGPHPDLPLLSTAGPGWYEVEVKARGREANPDGSASILRVVPHRRSARHEQPAAGRVGHADAGRSCGGAAKAAATPGLVIFSASARATLGRHLHSRRARNTIMSRAC</sequence>
<name>A0ABZ1RUY2_9ACTN</name>
<gene>
    <name evidence="1" type="ORF">OHU17_35140</name>
</gene>
<dbReference type="EMBL" id="CP108057">
    <property type="protein sequence ID" value="WUO50652.1"/>
    <property type="molecule type" value="Genomic_DNA"/>
</dbReference>
<evidence type="ECO:0000313" key="1">
    <source>
        <dbReference type="EMBL" id="WUO50652.1"/>
    </source>
</evidence>